<reference evidence="1 2" key="1">
    <citation type="submission" date="2019-08" db="EMBL/GenBank/DDBJ databases">
        <authorList>
            <person name="Liang Q."/>
        </authorList>
    </citation>
    <scope>NUCLEOTIDE SEQUENCE [LARGE SCALE GENOMIC DNA]</scope>
    <source>
        <strain evidence="1 2">V1718</strain>
    </source>
</reference>
<proteinExistence type="predicted"/>
<sequence length="161" mass="17652">MSNDTQNPFERNDTHTRLKPLNDSGLVMVVTQAFGPNGEDLIDHDGPKFSGEPGVKVRVRQGDLVEDVVLSPFYGDSSKVSEVAFKEGVPCELTVPSSGAKLDIIPGMKTEEGGKYYAIYLTPKLKAGELVAINNIWGNYNSQMLDERGLLELYADLESDE</sequence>
<name>A0A5B8XP50_9DELT</name>
<dbReference type="RefSeq" id="WP_146958706.1">
    <property type="nucleotide sequence ID" value="NZ_CP042467.1"/>
</dbReference>
<protein>
    <submittedName>
        <fullName evidence="1">Uncharacterized protein</fullName>
    </submittedName>
</protein>
<organism evidence="1 2">
    <name type="scientific">Microvenator marinus</name>
    <dbReference type="NCBI Taxonomy" id="2600177"/>
    <lineage>
        <taxon>Bacteria</taxon>
        <taxon>Deltaproteobacteria</taxon>
        <taxon>Bradymonadales</taxon>
        <taxon>Microvenatoraceae</taxon>
        <taxon>Microvenator</taxon>
    </lineage>
</organism>
<keyword evidence="2" id="KW-1185">Reference proteome</keyword>
<gene>
    <name evidence="1" type="ORF">FRD01_07155</name>
</gene>
<dbReference type="EMBL" id="CP042467">
    <property type="protein sequence ID" value="QED27021.1"/>
    <property type="molecule type" value="Genomic_DNA"/>
</dbReference>
<evidence type="ECO:0000313" key="1">
    <source>
        <dbReference type="EMBL" id="QED27021.1"/>
    </source>
</evidence>
<dbReference type="KEGG" id="bbae:FRD01_07155"/>
<accession>A0A5B8XP50</accession>
<dbReference type="Proteomes" id="UP000321595">
    <property type="component" value="Chromosome"/>
</dbReference>
<dbReference type="OrthoDB" id="5504503at2"/>
<evidence type="ECO:0000313" key="2">
    <source>
        <dbReference type="Proteomes" id="UP000321595"/>
    </source>
</evidence>
<dbReference type="AlphaFoldDB" id="A0A5B8XP50"/>